<dbReference type="GO" id="GO:0048038">
    <property type="term" value="F:quinone binding"/>
    <property type="evidence" value="ECO:0007669"/>
    <property type="project" value="TreeGrafter"/>
</dbReference>
<dbReference type="Pfam" id="PF13561">
    <property type="entry name" value="adh_short_C2"/>
    <property type="match status" value="1"/>
</dbReference>
<dbReference type="InterPro" id="IPR020904">
    <property type="entry name" value="Sc_DH/Rdtase_CS"/>
</dbReference>
<gene>
    <name evidence="4" type="ORF">DENOEST_3898</name>
</gene>
<dbReference type="EMBL" id="LR778301">
    <property type="protein sequence ID" value="CAB1371052.1"/>
    <property type="molecule type" value="Genomic_DNA"/>
</dbReference>
<name>A0A6S6Y6B0_9PROT</name>
<evidence type="ECO:0000256" key="3">
    <source>
        <dbReference type="RuleBase" id="RU000363"/>
    </source>
</evidence>
<dbReference type="InterPro" id="IPR002347">
    <property type="entry name" value="SDR_fam"/>
</dbReference>
<dbReference type="Pfam" id="PF00106">
    <property type="entry name" value="adh_short"/>
    <property type="match status" value="1"/>
</dbReference>
<evidence type="ECO:0000256" key="1">
    <source>
        <dbReference type="ARBA" id="ARBA00006484"/>
    </source>
</evidence>
<dbReference type="SUPFAM" id="SSF51735">
    <property type="entry name" value="NAD(P)-binding Rossmann-fold domains"/>
    <property type="match status" value="1"/>
</dbReference>
<evidence type="ECO:0000313" key="4">
    <source>
        <dbReference type="EMBL" id="CAB1371052.1"/>
    </source>
</evidence>
<dbReference type="Gene3D" id="3.40.50.720">
    <property type="entry name" value="NAD(P)-binding Rossmann-like Domain"/>
    <property type="match status" value="1"/>
</dbReference>
<organism evidence="4 5">
    <name type="scientific">Denitratisoma oestradiolicum</name>
    <dbReference type="NCBI Taxonomy" id="311182"/>
    <lineage>
        <taxon>Bacteria</taxon>
        <taxon>Pseudomonadati</taxon>
        <taxon>Pseudomonadota</taxon>
        <taxon>Betaproteobacteria</taxon>
        <taxon>Nitrosomonadales</taxon>
        <taxon>Sterolibacteriaceae</taxon>
        <taxon>Denitratisoma</taxon>
    </lineage>
</organism>
<evidence type="ECO:0000313" key="5">
    <source>
        <dbReference type="Proteomes" id="UP000515733"/>
    </source>
</evidence>
<accession>A0A6S6Y6B0</accession>
<dbReference type="PROSITE" id="PS00061">
    <property type="entry name" value="ADH_SHORT"/>
    <property type="match status" value="1"/>
</dbReference>
<sequence length="227" mass="24293">MKHPENNLAITCDVASSKDVAQVMAQVTQRYGRLDILVNNAGVGTVPGDAFEAHKLRRQQYLEQVGRGEKPTIFPDRIIDMEDRGFWKLMEINLGGTFYFCREATRLMIAAESPGSIINIASTSALSGEGAVHYASAKAAMLGLTKSLARELAPRHIRVNAVCPGPTNTTRISALGATRAQALIEGTLINRLCEPNEIAATVAFLASDEGTAFTGQTLAANGGSYLL</sequence>
<dbReference type="PANTHER" id="PTHR42760">
    <property type="entry name" value="SHORT-CHAIN DEHYDROGENASES/REDUCTASES FAMILY MEMBER"/>
    <property type="match status" value="1"/>
</dbReference>
<evidence type="ECO:0000256" key="2">
    <source>
        <dbReference type="ARBA" id="ARBA00023002"/>
    </source>
</evidence>
<keyword evidence="5" id="KW-1185">Reference proteome</keyword>
<dbReference type="PANTHER" id="PTHR42760:SF133">
    <property type="entry name" value="3-OXOACYL-[ACYL-CARRIER-PROTEIN] REDUCTASE"/>
    <property type="match status" value="1"/>
</dbReference>
<dbReference type="Proteomes" id="UP000515733">
    <property type="component" value="Chromosome"/>
</dbReference>
<comment type="similarity">
    <text evidence="1 3">Belongs to the short-chain dehydrogenases/reductases (SDR) family.</text>
</comment>
<proteinExistence type="inferred from homology"/>
<protein>
    <submittedName>
        <fullName evidence="4">3-oxoacyl-ACP reductase</fullName>
    </submittedName>
</protein>
<dbReference type="AlphaFoldDB" id="A0A6S6Y6B0"/>
<dbReference type="PRINTS" id="PR00080">
    <property type="entry name" value="SDRFAMILY"/>
</dbReference>
<keyword evidence="2" id="KW-0560">Oxidoreductase</keyword>
<dbReference type="GO" id="GO:0006633">
    <property type="term" value="P:fatty acid biosynthetic process"/>
    <property type="evidence" value="ECO:0007669"/>
    <property type="project" value="TreeGrafter"/>
</dbReference>
<reference evidence="4 5" key="1">
    <citation type="submission" date="2020-03" db="EMBL/GenBank/DDBJ databases">
        <authorList>
            <consortium name="Genoscope - CEA"/>
            <person name="William W."/>
        </authorList>
    </citation>
    <scope>NUCLEOTIDE SEQUENCE [LARGE SCALE GENOMIC DNA]</scope>
    <source>
        <strain evidence="5">DSM 16959</strain>
    </source>
</reference>
<dbReference type="GO" id="GO:0016616">
    <property type="term" value="F:oxidoreductase activity, acting on the CH-OH group of donors, NAD or NADP as acceptor"/>
    <property type="evidence" value="ECO:0007669"/>
    <property type="project" value="TreeGrafter"/>
</dbReference>
<dbReference type="CDD" id="cd05233">
    <property type="entry name" value="SDR_c"/>
    <property type="match status" value="1"/>
</dbReference>
<dbReference type="KEGG" id="doe:DENOEST_3898"/>
<dbReference type="InterPro" id="IPR036291">
    <property type="entry name" value="NAD(P)-bd_dom_sf"/>
</dbReference>
<dbReference type="PRINTS" id="PR00081">
    <property type="entry name" value="GDHRDH"/>
</dbReference>